<evidence type="ECO:0000313" key="3">
    <source>
        <dbReference type="Proteomes" id="UP000537718"/>
    </source>
</evidence>
<organism evidence="2 3">
    <name type="scientific">Pedobacter cryoconitis</name>
    <dbReference type="NCBI Taxonomy" id="188932"/>
    <lineage>
        <taxon>Bacteria</taxon>
        <taxon>Pseudomonadati</taxon>
        <taxon>Bacteroidota</taxon>
        <taxon>Sphingobacteriia</taxon>
        <taxon>Sphingobacteriales</taxon>
        <taxon>Sphingobacteriaceae</taxon>
        <taxon>Pedobacter</taxon>
    </lineage>
</organism>
<dbReference type="EMBL" id="JACHCF010000003">
    <property type="protein sequence ID" value="MBB5620327.1"/>
    <property type="molecule type" value="Genomic_DNA"/>
</dbReference>
<dbReference type="AlphaFoldDB" id="A0A7W8YRJ1"/>
<dbReference type="Proteomes" id="UP000537718">
    <property type="component" value="Unassembled WGS sequence"/>
</dbReference>
<name>A0A7W8YRJ1_9SPHI</name>
<comment type="caution">
    <text evidence="2">The sequence shown here is derived from an EMBL/GenBank/DDBJ whole genome shotgun (WGS) entry which is preliminary data.</text>
</comment>
<proteinExistence type="predicted"/>
<sequence>MKTKSMIFSLLVLSTAIACTKQDPASKDGLSSDKTLTQPNAALVDPPTTWKEHWFEHNQLLNRVFKDSNVAVYYDDAVDRSITWPYTFLAQVWSYTKKTYGAFGNESPLYVILHTGKYSGGHPSTYMDASHDYRNVIDCGSGSTQAWLSGTGNDLDLTTHEVGHIVEGASKGVHGSPAFDIWHDSKWMEIYIYDVYLGLGRTADAQRWYNLVSAGSDNYPRAQSHWFKDWWYPLYTQYGKTAVLNKYFTLLAANFPKHVVSNGVTNINEYSRKLNFGEFVHFWSGAAGADLKPLALTAFGNKDEQGNDWTVQLQQAKLTFPGVTYPGSTN</sequence>
<keyword evidence="1" id="KW-0732">Signal</keyword>
<evidence type="ECO:0000313" key="2">
    <source>
        <dbReference type="EMBL" id="MBB5620327.1"/>
    </source>
</evidence>
<dbReference type="PROSITE" id="PS51257">
    <property type="entry name" value="PROKAR_LIPOPROTEIN"/>
    <property type="match status" value="1"/>
</dbReference>
<accession>A0A7W8YRJ1</accession>
<protein>
    <submittedName>
        <fullName evidence="2">Uncharacterized protein</fullName>
    </submittedName>
</protein>
<feature type="signal peptide" evidence="1">
    <location>
        <begin position="1"/>
        <end position="18"/>
    </location>
</feature>
<feature type="chain" id="PRO_5030819817" evidence="1">
    <location>
        <begin position="19"/>
        <end position="330"/>
    </location>
</feature>
<gene>
    <name evidence="2" type="ORF">HDE69_001376</name>
</gene>
<evidence type="ECO:0000256" key="1">
    <source>
        <dbReference type="SAM" id="SignalP"/>
    </source>
</evidence>
<reference evidence="2 3" key="1">
    <citation type="submission" date="2020-08" db="EMBL/GenBank/DDBJ databases">
        <title>Genomic Encyclopedia of Type Strains, Phase IV (KMG-V): Genome sequencing to study the core and pangenomes of soil and plant-associated prokaryotes.</title>
        <authorList>
            <person name="Whitman W."/>
        </authorList>
    </citation>
    <scope>NUCLEOTIDE SEQUENCE [LARGE SCALE GENOMIC DNA]</scope>
    <source>
        <strain evidence="2 3">MP7CTX6</strain>
    </source>
</reference>
<dbReference type="RefSeq" id="WP_260161039.1">
    <property type="nucleotide sequence ID" value="NZ_JACHCF010000003.1"/>
</dbReference>